<dbReference type="Proteomes" id="UP000190065">
    <property type="component" value="Unassembled WGS sequence"/>
</dbReference>
<evidence type="ECO:0008006" key="3">
    <source>
        <dbReference type="Google" id="ProtNLM"/>
    </source>
</evidence>
<dbReference type="AlphaFoldDB" id="A0A1T4Q447"/>
<evidence type="ECO:0000313" key="1">
    <source>
        <dbReference type="EMBL" id="SJZ98552.1"/>
    </source>
</evidence>
<gene>
    <name evidence="1" type="ORF">SAMN02745202_01686</name>
</gene>
<dbReference type="eggNOG" id="ENOG5033PIC">
    <property type="taxonomic scope" value="Bacteria"/>
</dbReference>
<name>A0A1T4Q447_9BACT</name>
<accession>A0A1T4Q447</accession>
<organism evidence="1 2">
    <name type="scientific">Segatella oulorum</name>
    <dbReference type="NCBI Taxonomy" id="28136"/>
    <lineage>
        <taxon>Bacteria</taxon>
        <taxon>Pseudomonadati</taxon>
        <taxon>Bacteroidota</taxon>
        <taxon>Bacteroidia</taxon>
        <taxon>Bacteroidales</taxon>
        <taxon>Prevotellaceae</taxon>
        <taxon>Segatella</taxon>
    </lineage>
</organism>
<evidence type="ECO:0000313" key="2">
    <source>
        <dbReference type="Proteomes" id="UP000190065"/>
    </source>
</evidence>
<sequence>MVYGNSYKNGIIKGNAFRSTQPAGTPYLLKTLKDHRDMDMAGARISAQLGTYLDGASIVWMDQPNLIRSSSLSVVNDIPTNLGSMDFLEFEVKKGDICNGNAVIAVKLGNTIVWSWHLWFDHADALDKIPCKNYGGITYKFTRNTLGQVYSKYEATSYDKPRKARLTIEQQAGNGGVRASAPLVIMQNPENKKEMAATFYQFGRKDALPGTDAITEGNYSFDGTPGGHSIGYAIQHPEKMFAPAGTGTYSDDWCNATYLNLWSMDNTVTGFNDAAVVKTIYDPCPAGFHMPASNAFTGFATTGNNTFTQSEFNVSGAWDYGWHFNNKISSPDATVYFPALGYREWSFGMLYGMGAGGCYWSAVPNNTARGCYLSFGNYFVAPMVNDGRAAVYSVRPVADN</sequence>
<protein>
    <recommendedName>
        <fullName evidence="3">Fimbrillin-like</fullName>
    </recommendedName>
</protein>
<dbReference type="STRING" id="28136.SAMN02745202_01686"/>
<proteinExistence type="predicted"/>
<dbReference type="EMBL" id="FUXK01000019">
    <property type="protein sequence ID" value="SJZ98552.1"/>
    <property type="molecule type" value="Genomic_DNA"/>
</dbReference>
<reference evidence="1 2" key="1">
    <citation type="submission" date="2017-02" db="EMBL/GenBank/DDBJ databases">
        <authorList>
            <person name="Peterson S.W."/>
        </authorList>
    </citation>
    <scope>NUCLEOTIDE SEQUENCE [LARGE SCALE GENOMIC DNA]</scope>
    <source>
        <strain evidence="1 2">ATCC 43324</strain>
    </source>
</reference>